<evidence type="ECO:0000313" key="1">
    <source>
        <dbReference type="EMBL" id="STN10955.1"/>
    </source>
</evidence>
<reference evidence="1 2" key="1">
    <citation type="submission" date="2018-06" db="EMBL/GenBank/DDBJ databases">
        <authorList>
            <consortium name="Pathogen Informatics"/>
            <person name="Doyle S."/>
        </authorList>
    </citation>
    <scope>NUCLEOTIDE SEQUENCE [LARGE SCALE GENOMIC DNA]</scope>
    <source>
        <strain evidence="1 2">NCTC8960</strain>
    </source>
</reference>
<dbReference type="EMBL" id="UGFO01000006">
    <property type="protein sequence ID" value="STN10955.1"/>
    <property type="molecule type" value="Genomic_DNA"/>
</dbReference>
<dbReference type="AlphaFoldDB" id="A0A377EER3"/>
<proteinExistence type="predicted"/>
<organism evidence="1 2">
    <name type="scientific">Escherichia coli</name>
    <dbReference type="NCBI Taxonomy" id="562"/>
    <lineage>
        <taxon>Bacteria</taxon>
        <taxon>Pseudomonadati</taxon>
        <taxon>Pseudomonadota</taxon>
        <taxon>Gammaproteobacteria</taxon>
        <taxon>Enterobacterales</taxon>
        <taxon>Enterobacteriaceae</taxon>
        <taxon>Escherichia</taxon>
    </lineage>
</organism>
<name>A0A377EER3_ECOLX</name>
<protein>
    <submittedName>
        <fullName evidence="1">Prophage protein NinE</fullName>
    </submittedName>
</protein>
<gene>
    <name evidence="1" type="primary">ninE</name>
    <name evidence="1" type="ORF">NCTC8960_01144</name>
</gene>
<evidence type="ECO:0000313" key="2">
    <source>
        <dbReference type="Proteomes" id="UP000255057"/>
    </source>
</evidence>
<sequence>MATPLIRVMNGHIYRVPNRRKRKPELKTIRNTNTARIYRQPG</sequence>
<dbReference type="Proteomes" id="UP000255057">
    <property type="component" value="Unassembled WGS sequence"/>
</dbReference>
<accession>A0A377EER3</accession>